<organism evidence="1 2">
    <name type="scientific">Trichinella murrelli</name>
    <dbReference type="NCBI Taxonomy" id="144512"/>
    <lineage>
        <taxon>Eukaryota</taxon>
        <taxon>Metazoa</taxon>
        <taxon>Ecdysozoa</taxon>
        <taxon>Nematoda</taxon>
        <taxon>Enoplea</taxon>
        <taxon>Dorylaimia</taxon>
        <taxon>Trichinellida</taxon>
        <taxon>Trichinellidae</taxon>
        <taxon>Trichinella</taxon>
    </lineage>
</organism>
<dbReference type="EMBL" id="JYDJ01001926">
    <property type="protein sequence ID" value="KRX31197.1"/>
    <property type="molecule type" value="Genomic_DNA"/>
</dbReference>
<keyword evidence="2" id="KW-1185">Reference proteome</keyword>
<dbReference type="AlphaFoldDB" id="A0A0V0SWQ9"/>
<proteinExistence type="predicted"/>
<dbReference type="Proteomes" id="UP000055048">
    <property type="component" value="Unassembled WGS sequence"/>
</dbReference>
<sequence length="36" mass="3942">MSFISLSDSNLLMCNWCTNQKGLVVVCGAVYHNSCC</sequence>
<reference evidence="1 2" key="1">
    <citation type="submission" date="2015-01" db="EMBL/GenBank/DDBJ databases">
        <title>Evolution of Trichinella species and genotypes.</title>
        <authorList>
            <person name="Korhonen P.K."/>
            <person name="Edoardo P."/>
            <person name="Giuseppe L.R."/>
            <person name="Gasser R.B."/>
        </authorList>
    </citation>
    <scope>NUCLEOTIDE SEQUENCE [LARGE SCALE GENOMIC DNA]</scope>
    <source>
        <strain evidence="1">ISS417</strain>
    </source>
</reference>
<evidence type="ECO:0000313" key="1">
    <source>
        <dbReference type="EMBL" id="KRX31197.1"/>
    </source>
</evidence>
<comment type="caution">
    <text evidence="1">The sequence shown here is derived from an EMBL/GenBank/DDBJ whole genome shotgun (WGS) entry which is preliminary data.</text>
</comment>
<protein>
    <submittedName>
        <fullName evidence="1">Uncharacterized protein</fullName>
    </submittedName>
</protein>
<gene>
    <name evidence="1" type="ORF">T05_11611</name>
</gene>
<name>A0A0V0SWQ9_9BILA</name>
<evidence type="ECO:0000313" key="2">
    <source>
        <dbReference type="Proteomes" id="UP000055048"/>
    </source>
</evidence>
<accession>A0A0V0SWQ9</accession>